<feature type="non-terminal residue" evidence="2">
    <location>
        <position position="1"/>
    </location>
</feature>
<feature type="compositionally biased region" description="Pro residues" evidence="1">
    <location>
        <begin position="1"/>
        <end position="11"/>
    </location>
</feature>
<feature type="non-terminal residue" evidence="2">
    <location>
        <position position="82"/>
    </location>
</feature>
<sequence>GPPGPNRPSTPQPDVRPDVRPAAPAGRPRRRRVRGGGADVRRVPGRLAGGAHVRRPRRAVRGEMVGVGRRAADGGGRHRAAR</sequence>
<dbReference type="EMBL" id="CADCUQ010000926">
    <property type="protein sequence ID" value="CAA9438834.1"/>
    <property type="molecule type" value="Genomic_DNA"/>
</dbReference>
<feature type="region of interest" description="Disordered" evidence="1">
    <location>
        <begin position="1"/>
        <end position="82"/>
    </location>
</feature>
<evidence type="ECO:0000256" key="1">
    <source>
        <dbReference type="SAM" id="MobiDB-lite"/>
    </source>
</evidence>
<name>A0A6J4QEV2_9BACT</name>
<evidence type="ECO:0000313" key="2">
    <source>
        <dbReference type="EMBL" id="CAA9438834.1"/>
    </source>
</evidence>
<accession>A0A6J4QEV2</accession>
<organism evidence="2">
    <name type="scientific">uncultured Phycisphaerae bacterium</name>
    <dbReference type="NCBI Taxonomy" id="904963"/>
    <lineage>
        <taxon>Bacteria</taxon>
        <taxon>Pseudomonadati</taxon>
        <taxon>Planctomycetota</taxon>
        <taxon>Phycisphaerae</taxon>
        <taxon>environmental samples</taxon>
    </lineage>
</organism>
<gene>
    <name evidence="2" type="ORF">AVDCRST_MAG64-4001</name>
</gene>
<proteinExistence type="predicted"/>
<protein>
    <submittedName>
        <fullName evidence="2">Uncharacterized protein</fullName>
    </submittedName>
</protein>
<reference evidence="2" key="1">
    <citation type="submission" date="2020-02" db="EMBL/GenBank/DDBJ databases">
        <authorList>
            <person name="Meier V. D."/>
        </authorList>
    </citation>
    <scope>NUCLEOTIDE SEQUENCE</scope>
    <source>
        <strain evidence="2">AVDCRST_MAG64</strain>
    </source>
</reference>
<dbReference type="AlphaFoldDB" id="A0A6J4QEV2"/>